<dbReference type="Pfam" id="PF00480">
    <property type="entry name" value="ROK"/>
    <property type="match status" value="1"/>
</dbReference>
<keyword evidence="3" id="KW-0859">Xylose metabolism</keyword>
<dbReference type="InterPro" id="IPR000600">
    <property type="entry name" value="ROK"/>
</dbReference>
<keyword evidence="5" id="KW-1185">Reference proteome</keyword>
<evidence type="ECO:0000256" key="3">
    <source>
        <dbReference type="ARBA" id="ARBA00022629"/>
    </source>
</evidence>
<comment type="caution">
    <text evidence="4">The sequence shown here is derived from an EMBL/GenBank/DDBJ whole genome shotgun (WGS) entry which is preliminary data.</text>
</comment>
<name>A0A923L0W7_9FIRM</name>
<dbReference type="Gene3D" id="1.10.10.10">
    <property type="entry name" value="Winged helix-like DNA-binding domain superfamily/Winged helix DNA-binding domain"/>
    <property type="match status" value="1"/>
</dbReference>
<comment type="similarity">
    <text evidence="2">Belongs to the ROK (NagC/XylR) family.</text>
</comment>
<accession>A0A923L0W7</accession>
<organism evidence="4 5">
    <name type="scientific">Anaerofilum hominis</name>
    <dbReference type="NCBI Taxonomy" id="2763016"/>
    <lineage>
        <taxon>Bacteria</taxon>
        <taxon>Bacillati</taxon>
        <taxon>Bacillota</taxon>
        <taxon>Clostridia</taxon>
        <taxon>Eubacteriales</taxon>
        <taxon>Oscillospiraceae</taxon>
        <taxon>Anaerofilum</taxon>
    </lineage>
</organism>
<dbReference type="InterPro" id="IPR036390">
    <property type="entry name" value="WH_DNA-bd_sf"/>
</dbReference>
<dbReference type="InterPro" id="IPR043129">
    <property type="entry name" value="ATPase_NBD"/>
</dbReference>
<dbReference type="AlphaFoldDB" id="A0A923L0W7"/>
<dbReference type="PANTHER" id="PTHR18964">
    <property type="entry name" value="ROK (REPRESSOR, ORF, KINASE) FAMILY"/>
    <property type="match status" value="1"/>
</dbReference>
<comment type="function">
    <text evidence="1">Transcriptional repressor of xylose-utilizing enzymes.</text>
</comment>
<protein>
    <submittedName>
        <fullName evidence="4">ROK family protein</fullName>
    </submittedName>
</protein>
<dbReference type="Proteomes" id="UP000659630">
    <property type="component" value="Unassembled WGS sequence"/>
</dbReference>
<gene>
    <name evidence="4" type="ORF">H8S23_01750</name>
</gene>
<dbReference type="GO" id="GO:0042732">
    <property type="term" value="P:D-xylose metabolic process"/>
    <property type="evidence" value="ECO:0007669"/>
    <property type="project" value="UniProtKB-KW"/>
</dbReference>
<reference evidence="4" key="1">
    <citation type="submission" date="2020-08" db="EMBL/GenBank/DDBJ databases">
        <title>Genome public.</title>
        <authorList>
            <person name="Liu C."/>
            <person name="Sun Q."/>
        </authorList>
    </citation>
    <scope>NUCLEOTIDE SEQUENCE</scope>
    <source>
        <strain evidence="4">BX8</strain>
    </source>
</reference>
<proteinExistence type="inferred from homology"/>
<sequence>MLSMNFHNTRQLKKLNTEQVRAALRACGTATKAWISHLTSLSIATCGTILDEMVATGEAFESEPAPSDGGRPARRFTYNPDFQLIFALVIEHSGPRLRCLSRVVNAVGDVKEERSGAPEGAITYELLRTMAEQAAHRYPAIRAVGIGLPCVVQNGVVEGGVLPALENLPLGKKLAEDLGLEVLVDNDMLFTTYGFYARQEGNCGDTVAVLYFPKNSCPGSGAVVDGQLLRGATNFAGEVSFLPVGLTCSEQTALFSGGDRAKQIPVIARMAECVIALLNPSTLAVCGDAIQPEMLGEVRVLCAGQIPEKHLPRIEYLDDVESCYLSGVVSITMESLRYRLQSDPAKSEYRRFL</sequence>
<dbReference type="Gene3D" id="3.30.420.40">
    <property type="match status" value="2"/>
</dbReference>
<dbReference type="CDD" id="cd23763">
    <property type="entry name" value="ASKHA_ATPase_ROK"/>
    <property type="match status" value="1"/>
</dbReference>
<dbReference type="PANTHER" id="PTHR18964:SF149">
    <property type="entry name" value="BIFUNCTIONAL UDP-N-ACETYLGLUCOSAMINE 2-EPIMERASE_N-ACETYLMANNOSAMINE KINASE"/>
    <property type="match status" value="1"/>
</dbReference>
<dbReference type="InterPro" id="IPR036388">
    <property type="entry name" value="WH-like_DNA-bd_sf"/>
</dbReference>
<dbReference type="SUPFAM" id="SSF53067">
    <property type="entry name" value="Actin-like ATPase domain"/>
    <property type="match status" value="1"/>
</dbReference>
<evidence type="ECO:0000256" key="2">
    <source>
        <dbReference type="ARBA" id="ARBA00006479"/>
    </source>
</evidence>
<evidence type="ECO:0000313" key="5">
    <source>
        <dbReference type="Proteomes" id="UP000659630"/>
    </source>
</evidence>
<keyword evidence="3" id="KW-0119">Carbohydrate metabolism</keyword>
<dbReference type="SUPFAM" id="SSF46785">
    <property type="entry name" value="Winged helix' DNA-binding domain"/>
    <property type="match status" value="1"/>
</dbReference>
<evidence type="ECO:0000256" key="1">
    <source>
        <dbReference type="ARBA" id="ARBA00002486"/>
    </source>
</evidence>
<evidence type="ECO:0000313" key="4">
    <source>
        <dbReference type="EMBL" id="MBC5580223.1"/>
    </source>
</evidence>
<dbReference type="EMBL" id="JACONZ010000001">
    <property type="protein sequence ID" value="MBC5580223.1"/>
    <property type="molecule type" value="Genomic_DNA"/>
</dbReference>